<evidence type="ECO:0000256" key="2">
    <source>
        <dbReference type="SAM" id="SignalP"/>
    </source>
</evidence>
<feature type="region of interest" description="Disordered" evidence="1">
    <location>
        <begin position="96"/>
        <end position="124"/>
    </location>
</feature>
<reference evidence="3 4" key="1">
    <citation type="journal article" date="2018" name="Front. Microbiol.">
        <title>Genome-Wide Analysis of Corynespora cassiicola Leaf Fall Disease Putative Effectors.</title>
        <authorList>
            <person name="Lopez D."/>
            <person name="Ribeiro S."/>
            <person name="Label P."/>
            <person name="Fumanal B."/>
            <person name="Venisse J.S."/>
            <person name="Kohler A."/>
            <person name="de Oliveira R.R."/>
            <person name="Labutti K."/>
            <person name="Lipzen A."/>
            <person name="Lail K."/>
            <person name="Bauer D."/>
            <person name="Ohm R.A."/>
            <person name="Barry K.W."/>
            <person name="Spatafora J."/>
            <person name="Grigoriev I.V."/>
            <person name="Martin F.M."/>
            <person name="Pujade-Renaud V."/>
        </authorList>
    </citation>
    <scope>NUCLEOTIDE SEQUENCE [LARGE SCALE GENOMIC DNA]</scope>
    <source>
        <strain evidence="3 4">Philippines</strain>
    </source>
</reference>
<evidence type="ECO:0000256" key="1">
    <source>
        <dbReference type="SAM" id="MobiDB-lite"/>
    </source>
</evidence>
<feature type="compositionally biased region" description="Basic and acidic residues" evidence="1">
    <location>
        <begin position="158"/>
        <end position="171"/>
    </location>
</feature>
<gene>
    <name evidence="3" type="ORF">BS50DRAFT_112479</name>
</gene>
<keyword evidence="2" id="KW-0732">Signal</keyword>
<feature type="chain" id="PRO_5015443619" evidence="2">
    <location>
        <begin position="23"/>
        <end position="194"/>
    </location>
</feature>
<protein>
    <submittedName>
        <fullName evidence="3">Uncharacterized protein</fullName>
    </submittedName>
</protein>
<evidence type="ECO:0000313" key="4">
    <source>
        <dbReference type="Proteomes" id="UP000240883"/>
    </source>
</evidence>
<keyword evidence="4" id="KW-1185">Reference proteome</keyword>
<feature type="region of interest" description="Disordered" evidence="1">
    <location>
        <begin position="59"/>
        <end position="80"/>
    </location>
</feature>
<dbReference type="EMBL" id="KZ678140">
    <property type="protein sequence ID" value="PSN63430.1"/>
    <property type="molecule type" value="Genomic_DNA"/>
</dbReference>
<sequence length="194" mass="21758">MNCPRFFLALLPFSTVSNPGSAEVWEPEELDPLPFEDLDRWRKYPPQFSPPMSLRDEFVAEEQTSEAEDSGDNKEWKYYPKCTEPGDMAKTIKKLIGKGKKEGRSIDTTEGIPSGRDTKDATAAEGEDSIYTFVSLPKHLPPLLTYNATVYDHGTITQEHDDRPIDTDENHSPSTPDRAAIEKEQSSDFGSRSG</sequence>
<organism evidence="3 4">
    <name type="scientific">Corynespora cassiicola Philippines</name>
    <dbReference type="NCBI Taxonomy" id="1448308"/>
    <lineage>
        <taxon>Eukaryota</taxon>
        <taxon>Fungi</taxon>
        <taxon>Dikarya</taxon>
        <taxon>Ascomycota</taxon>
        <taxon>Pezizomycotina</taxon>
        <taxon>Dothideomycetes</taxon>
        <taxon>Pleosporomycetidae</taxon>
        <taxon>Pleosporales</taxon>
        <taxon>Corynesporascaceae</taxon>
        <taxon>Corynespora</taxon>
    </lineage>
</organism>
<evidence type="ECO:0000313" key="3">
    <source>
        <dbReference type="EMBL" id="PSN63430.1"/>
    </source>
</evidence>
<feature type="compositionally biased region" description="Acidic residues" evidence="1">
    <location>
        <begin position="59"/>
        <end position="70"/>
    </location>
</feature>
<dbReference type="AlphaFoldDB" id="A0A2T2NDI0"/>
<accession>A0A2T2NDI0</accession>
<feature type="region of interest" description="Disordered" evidence="1">
    <location>
        <begin position="155"/>
        <end position="194"/>
    </location>
</feature>
<name>A0A2T2NDI0_CORCC</name>
<proteinExistence type="predicted"/>
<feature type="signal peptide" evidence="2">
    <location>
        <begin position="1"/>
        <end position="22"/>
    </location>
</feature>
<dbReference type="Proteomes" id="UP000240883">
    <property type="component" value="Unassembled WGS sequence"/>
</dbReference>